<keyword evidence="1" id="KW-0472">Membrane</keyword>
<comment type="caution">
    <text evidence="2">The sequence shown here is derived from an EMBL/GenBank/DDBJ whole genome shotgun (WGS) entry which is preliminary data.</text>
</comment>
<keyword evidence="1" id="KW-0812">Transmembrane</keyword>
<gene>
    <name evidence="2" type="ORF">EKH79_01235</name>
</gene>
<dbReference type="EMBL" id="RYZR01000002">
    <property type="protein sequence ID" value="RUL66483.1"/>
    <property type="molecule type" value="Genomic_DNA"/>
</dbReference>
<feature type="transmembrane region" description="Helical" evidence="1">
    <location>
        <begin position="7"/>
        <end position="22"/>
    </location>
</feature>
<keyword evidence="1" id="KW-1133">Transmembrane helix</keyword>
<accession>A0A432LYH6</accession>
<name>A0A432LYH6_9GAMM</name>
<evidence type="ECO:0000313" key="2">
    <source>
        <dbReference type="EMBL" id="RUL66483.1"/>
    </source>
</evidence>
<dbReference type="AlphaFoldDB" id="A0A432LYH6"/>
<protein>
    <submittedName>
        <fullName evidence="2">Uncharacterized protein</fullName>
    </submittedName>
</protein>
<organism evidence="2 3">
    <name type="scientific">Dyella dinghuensis</name>
    <dbReference type="NCBI Taxonomy" id="1920169"/>
    <lineage>
        <taxon>Bacteria</taxon>
        <taxon>Pseudomonadati</taxon>
        <taxon>Pseudomonadota</taxon>
        <taxon>Gammaproteobacteria</taxon>
        <taxon>Lysobacterales</taxon>
        <taxon>Rhodanobacteraceae</taxon>
        <taxon>Dyella</taxon>
    </lineage>
</organism>
<feature type="transmembrane region" description="Helical" evidence="1">
    <location>
        <begin position="96"/>
        <end position="115"/>
    </location>
</feature>
<proteinExistence type="predicted"/>
<sequence>MDRTKTAFLAAPLVASLVYWWMELVANGYRAGEPFAASLEFLALIAIFAYGWTLVAALPVYLVLQKIGLANKWPIFILGTVLGWLFIAYCNDGRPLLHPEGFAVGMIAACTFLLIRSGDERRISVED</sequence>
<keyword evidence="3" id="KW-1185">Reference proteome</keyword>
<reference evidence="2 3" key="1">
    <citation type="submission" date="2018-12" db="EMBL/GenBank/DDBJ databases">
        <title>Dyella dinghuensis sp. nov. DHOA06 and Dyella choica sp. nov. 4M-K27, isolated from forest soil.</title>
        <authorList>
            <person name="Qiu L.-H."/>
            <person name="Gao Z.-H."/>
        </authorList>
    </citation>
    <scope>NUCLEOTIDE SEQUENCE [LARGE SCALE GENOMIC DNA]</scope>
    <source>
        <strain evidence="2 3">DHOA06</strain>
    </source>
</reference>
<feature type="transmembrane region" description="Helical" evidence="1">
    <location>
        <begin position="42"/>
        <end position="64"/>
    </location>
</feature>
<dbReference type="Proteomes" id="UP000267077">
    <property type="component" value="Unassembled WGS sequence"/>
</dbReference>
<evidence type="ECO:0000313" key="3">
    <source>
        <dbReference type="Proteomes" id="UP000267077"/>
    </source>
</evidence>
<dbReference type="RefSeq" id="WP_126671980.1">
    <property type="nucleotide sequence ID" value="NZ_RYZR01000002.1"/>
</dbReference>
<evidence type="ECO:0000256" key="1">
    <source>
        <dbReference type="SAM" id="Phobius"/>
    </source>
</evidence>
<feature type="transmembrane region" description="Helical" evidence="1">
    <location>
        <begin position="73"/>
        <end position="90"/>
    </location>
</feature>